<gene>
    <name evidence="2" type="ORF">E4U42_002165</name>
</gene>
<dbReference type="Proteomes" id="UP000811619">
    <property type="component" value="Unassembled WGS sequence"/>
</dbReference>
<feature type="non-terminal residue" evidence="2">
    <location>
        <position position="70"/>
    </location>
</feature>
<organism evidence="2 3">
    <name type="scientific">Claviceps africana</name>
    <dbReference type="NCBI Taxonomy" id="83212"/>
    <lineage>
        <taxon>Eukaryota</taxon>
        <taxon>Fungi</taxon>
        <taxon>Dikarya</taxon>
        <taxon>Ascomycota</taxon>
        <taxon>Pezizomycotina</taxon>
        <taxon>Sordariomycetes</taxon>
        <taxon>Hypocreomycetidae</taxon>
        <taxon>Hypocreales</taxon>
        <taxon>Clavicipitaceae</taxon>
        <taxon>Claviceps</taxon>
    </lineage>
</organism>
<dbReference type="AlphaFoldDB" id="A0A8K0J184"/>
<evidence type="ECO:0000313" key="3">
    <source>
        <dbReference type="Proteomes" id="UP000811619"/>
    </source>
</evidence>
<name>A0A8K0J184_9HYPO</name>
<protein>
    <submittedName>
        <fullName evidence="2">Uncharacterized protein</fullName>
    </submittedName>
</protein>
<dbReference type="EMBL" id="SRPY01001752">
    <property type="protein sequence ID" value="KAG5912573.1"/>
    <property type="molecule type" value="Genomic_DNA"/>
</dbReference>
<feature type="compositionally biased region" description="Acidic residues" evidence="1">
    <location>
        <begin position="11"/>
        <end position="32"/>
    </location>
</feature>
<sequence>MRNHLGIGNHDDEDAEGGDGDDDDDDDDDDHVDNENKKKDGKDINTNHVENHDPQAHHASRGRTDFQPPP</sequence>
<reference evidence="2" key="1">
    <citation type="journal article" date="2020" name="bioRxiv">
        <title>Whole genome comparisons of ergot fungi reveals the divergence and evolution of species within the genus Claviceps are the result of varying mechanisms driving genome evolution and host range expansion.</title>
        <authorList>
            <person name="Wyka S.A."/>
            <person name="Mondo S.J."/>
            <person name="Liu M."/>
            <person name="Dettman J."/>
            <person name="Nalam V."/>
            <person name="Broders K.D."/>
        </authorList>
    </citation>
    <scope>NUCLEOTIDE SEQUENCE</scope>
    <source>
        <strain evidence="2">CCC 489</strain>
    </source>
</reference>
<evidence type="ECO:0000256" key="1">
    <source>
        <dbReference type="SAM" id="MobiDB-lite"/>
    </source>
</evidence>
<evidence type="ECO:0000313" key="2">
    <source>
        <dbReference type="EMBL" id="KAG5912573.1"/>
    </source>
</evidence>
<feature type="region of interest" description="Disordered" evidence="1">
    <location>
        <begin position="1"/>
        <end position="70"/>
    </location>
</feature>
<keyword evidence="3" id="KW-1185">Reference proteome</keyword>
<proteinExistence type="predicted"/>
<feature type="compositionally biased region" description="Basic and acidic residues" evidence="1">
    <location>
        <begin position="33"/>
        <end position="56"/>
    </location>
</feature>
<comment type="caution">
    <text evidence="2">The sequence shown here is derived from an EMBL/GenBank/DDBJ whole genome shotgun (WGS) entry which is preliminary data.</text>
</comment>
<accession>A0A8K0J184</accession>